<dbReference type="Proteomes" id="UP000196365">
    <property type="component" value="Unassembled WGS sequence"/>
</dbReference>
<dbReference type="PANTHER" id="PTHR11067:SF9">
    <property type="entry name" value="INOSINE TRIPHOSPHATE PYROPHOSPHATASE"/>
    <property type="match status" value="1"/>
</dbReference>
<proteinExistence type="inferred from homology"/>
<dbReference type="GO" id="GO:0036222">
    <property type="term" value="F:XTP diphosphatase activity"/>
    <property type="evidence" value="ECO:0007669"/>
    <property type="project" value="UniProtKB-UniRule"/>
</dbReference>
<comment type="catalytic activity">
    <reaction evidence="9 10">
        <text>XTP + H2O = XMP + diphosphate + H(+)</text>
        <dbReference type="Rhea" id="RHEA:28610"/>
        <dbReference type="ChEBI" id="CHEBI:15377"/>
        <dbReference type="ChEBI" id="CHEBI:15378"/>
        <dbReference type="ChEBI" id="CHEBI:33019"/>
        <dbReference type="ChEBI" id="CHEBI:57464"/>
        <dbReference type="ChEBI" id="CHEBI:61314"/>
        <dbReference type="EC" id="3.6.1.66"/>
    </reaction>
</comment>
<gene>
    <name evidence="12" type="ORF">SAMN02745973_02077</name>
</gene>
<feature type="binding site" evidence="10">
    <location>
        <position position="178"/>
    </location>
    <ligand>
        <name>substrate</name>
    </ligand>
</feature>
<evidence type="ECO:0000256" key="8">
    <source>
        <dbReference type="ARBA" id="ARBA00051875"/>
    </source>
</evidence>
<keyword evidence="13" id="KW-1185">Reference proteome</keyword>
<feature type="binding site" evidence="10">
    <location>
        <position position="43"/>
    </location>
    <ligand>
        <name>Mg(2+)</name>
        <dbReference type="ChEBI" id="CHEBI:18420"/>
    </ligand>
</feature>
<dbReference type="AlphaFoldDB" id="A0A1T4PJA3"/>
<dbReference type="InterPro" id="IPR002637">
    <property type="entry name" value="RdgB/HAM1"/>
</dbReference>
<dbReference type="GO" id="GO:0009146">
    <property type="term" value="P:purine nucleoside triphosphate catabolic process"/>
    <property type="evidence" value="ECO:0007669"/>
    <property type="project" value="UniProtKB-UniRule"/>
</dbReference>
<comment type="similarity">
    <text evidence="1 10 11">Belongs to the HAM1 NTPase family.</text>
</comment>
<dbReference type="Pfam" id="PF01725">
    <property type="entry name" value="Ham1p_like"/>
    <property type="match status" value="1"/>
</dbReference>
<evidence type="ECO:0000256" key="1">
    <source>
        <dbReference type="ARBA" id="ARBA00008023"/>
    </source>
</evidence>
<reference evidence="12 13" key="1">
    <citation type="submission" date="2017-02" db="EMBL/GenBank/DDBJ databases">
        <authorList>
            <person name="Peterson S.W."/>
        </authorList>
    </citation>
    <scope>NUCLEOTIDE SEQUENCE [LARGE SCALE GENOMIC DNA]</scope>
    <source>
        <strain evidence="12 13">DSM 15102</strain>
    </source>
</reference>
<evidence type="ECO:0000256" key="2">
    <source>
        <dbReference type="ARBA" id="ARBA00011738"/>
    </source>
</evidence>
<dbReference type="RefSeq" id="WP_087679422.1">
    <property type="nucleotide sequence ID" value="NZ_FUWV01000017.1"/>
</dbReference>
<evidence type="ECO:0000256" key="5">
    <source>
        <dbReference type="ARBA" id="ARBA00022801"/>
    </source>
</evidence>
<sequence>MKKKDLIIASSNQHKIDEMKAILSSLEFQIESMKEAGVDIEIEETGKTFEENALIKARAIADLTGKIVLADDSGLEVDALDNAPGVYSARYAGEHGNDRANNEKLLEELKDVPFENRKARFCCAIAMVFPEQREIVVRGECEGRIATKYIGNNGFGYDPLFIIPELGKTFAQLKQKEKNQISHRAKALEKLKKVLQDR</sequence>
<organism evidence="12 13">
    <name type="scientific">Garciella nitratireducens DSM 15102</name>
    <dbReference type="NCBI Taxonomy" id="1121911"/>
    <lineage>
        <taxon>Bacteria</taxon>
        <taxon>Bacillati</taxon>
        <taxon>Bacillota</taxon>
        <taxon>Clostridia</taxon>
        <taxon>Eubacteriales</taxon>
        <taxon>Eubacteriaceae</taxon>
        <taxon>Garciella</taxon>
    </lineage>
</organism>
<dbReference type="GO" id="GO:0046872">
    <property type="term" value="F:metal ion binding"/>
    <property type="evidence" value="ECO:0007669"/>
    <property type="project" value="UniProtKB-KW"/>
</dbReference>
<feature type="binding site" evidence="10">
    <location>
        <begin position="155"/>
        <end position="158"/>
    </location>
    <ligand>
        <name>substrate</name>
    </ligand>
</feature>
<dbReference type="FunFam" id="3.90.950.10:FF:000001">
    <property type="entry name" value="dITP/XTP pyrophosphatase"/>
    <property type="match status" value="1"/>
</dbReference>
<comment type="catalytic activity">
    <reaction evidence="8 10">
        <text>dITP + H2O = dIMP + diphosphate + H(+)</text>
        <dbReference type="Rhea" id="RHEA:28342"/>
        <dbReference type="ChEBI" id="CHEBI:15377"/>
        <dbReference type="ChEBI" id="CHEBI:15378"/>
        <dbReference type="ChEBI" id="CHEBI:33019"/>
        <dbReference type="ChEBI" id="CHEBI:61194"/>
        <dbReference type="ChEBI" id="CHEBI:61382"/>
        <dbReference type="EC" id="3.6.1.66"/>
    </reaction>
</comment>
<comment type="cofactor">
    <cofactor evidence="10">
        <name>Mg(2+)</name>
        <dbReference type="ChEBI" id="CHEBI:18420"/>
    </cofactor>
    <text evidence="10">Binds 1 Mg(2+) ion per subunit.</text>
</comment>
<evidence type="ECO:0000256" key="10">
    <source>
        <dbReference type="HAMAP-Rule" id="MF_01405"/>
    </source>
</evidence>
<keyword evidence="7 10" id="KW-0546">Nucleotide metabolism</keyword>
<evidence type="ECO:0000313" key="13">
    <source>
        <dbReference type="Proteomes" id="UP000196365"/>
    </source>
</evidence>
<dbReference type="GO" id="GO:0035870">
    <property type="term" value="F:dITP diphosphatase activity"/>
    <property type="evidence" value="ECO:0007669"/>
    <property type="project" value="UniProtKB-UniRule"/>
</dbReference>
<keyword evidence="5 10" id="KW-0378">Hydrolase</keyword>
<evidence type="ECO:0000256" key="7">
    <source>
        <dbReference type="ARBA" id="ARBA00023080"/>
    </source>
</evidence>
<dbReference type="InterPro" id="IPR029001">
    <property type="entry name" value="ITPase-like_fam"/>
</dbReference>
<dbReference type="GO" id="GO:0005829">
    <property type="term" value="C:cytosol"/>
    <property type="evidence" value="ECO:0007669"/>
    <property type="project" value="TreeGrafter"/>
</dbReference>
<dbReference type="Gene3D" id="3.90.950.10">
    <property type="match status" value="1"/>
</dbReference>
<evidence type="ECO:0000256" key="6">
    <source>
        <dbReference type="ARBA" id="ARBA00022842"/>
    </source>
</evidence>
<feature type="binding site" evidence="10">
    <location>
        <position position="73"/>
    </location>
    <ligand>
        <name>substrate</name>
    </ligand>
</feature>
<dbReference type="PANTHER" id="PTHR11067">
    <property type="entry name" value="INOSINE TRIPHOSPHATE PYROPHOSPHATASE/HAM1 PROTEIN"/>
    <property type="match status" value="1"/>
</dbReference>
<dbReference type="CDD" id="cd00515">
    <property type="entry name" value="HAM1"/>
    <property type="match status" value="1"/>
</dbReference>
<dbReference type="NCBIfam" id="TIGR00042">
    <property type="entry name" value="RdgB/HAM1 family non-canonical purine NTP pyrophosphatase"/>
    <property type="match status" value="1"/>
</dbReference>
<evidence type="ECO:0000313" key="12">
    <source>
        <dbReference type="EMBL" id="SJZ90948.1"/>
    </source>
</evidence>
<comment type="catalytic activity">
    <reaction evidence="10">
        <text>ITP + H2O = IMP + diphosphate + H(+)</text>
        <dbReference type="Rhea" id="RHEA:29399"/>
        <dbReference type="ChEBI" id="CHEBI:15377"/>
        <dbReference type="ChEBI" id="CHEBI:15378"/>
        <dbReference type="ChEBI" id="CHEBI:33019"/>
        <dbReference type="ChEBI" id="CHEBI:58053"/>
        <dbReference type="ChEBI" id="CHEBI:61402"/>
        <dbReference type="EC" id="3.6.1.66"/>
    </reaction>
</comment>
<dbReference type="OrthoDB" id="9807456at2"/>
<feature type="binding site" evidence="10">
    <location>
        <position position="72"/>
    </location>
    <ligand>
        <name>Mg(2+)</name>
        <dbReference type="ChEBI" id="CHEBI:18420"/>
    </ligand>
</feature>
<dbReference type="EC" id="3.6.1.66" evidence="10"/>
<dbReference type="GO" id="GO:0000166">
    <property type="term" value="F:nucleotide binding"/>
    <property type="evidence" value="ECO:0007669"/>
    <property type="project" value="UniProtKB-KW"/>
</dbReference>
<dbReference type="EMBL" id="FUWV01000017">
    <property type="protein sequence ID" value="SJZ90948.1"/>
    <property type="molecule type" value="Genomic_DNA"/>
</dbReference>
<comment type="function">
    <text evidence="10">Pyrophosphatase that catalyzes the hydrolysis of nucleoside triphosphates to their monophosphate derivatives, with a high preference for the non-canonical purine nucleotides XTP (xanthosine triphosphate), dITP (deoxyinosine triphosphate) and ITP. Seems to function as a house-cleaning enzyme that removes non-canonical purine nucleotides from the nucleotide pool, thus preventing their incorporation into DNA/RNA and avoiding chromosomal lesions.</text>
</comment>
<dbReference type="InterPro" id="IPR020922">
    <property type="entry name" value="dITP/XTP_pyrophosphatase"/>
</dbReference>
<name>A0A1T4PJA3_9FIRM</name>
<feature type="binding site" evidence="10">
    <location>
        <begin position="183"/>
        <end position="184"/>
    </location>
    <ligand>
        <name>substrate</name>
    </ligand>
</feature>
<protein>
    <recommendedName>
        <fullName evidence="10">dITP/XTP pyrophosphatase</fullName>
        <ecNumber evidence="10">3.6.1.66</ecNumber>
    </recommendedName>
    <alternativeName>
        <fullName evidence="10">Non-canonical purine NTP pyrophosphatase</fullName>
    </alternativeName>
    <alternativeName>
        <fullName evidence="10">Non-standard purine NTP pyrophosphatase</fullName>
    </alternativeName>
    <alternativeName>
        <fullName evidence="10">Nucleoside-triphosphate diphosphatase</fullName>
    </alternativeName>
    <alternativeName>
        <fullName evidence="10">Nucleoside-triphosphate pyrophosphatase</fullName>
        <shortName evidence="10">NTPase</shortName>
    </alternativeName>
</protein>
<evidence type="ECO:0000256" key="9">
    <source>
        <dbReference type="ARBA" id="ARBA00052017"/>
    </source>
</evidence>
<accession>A0A1T4PJA3</accession>
<feature type="active site" description="Proton acceptor" evidence="10">
    <location>
        <position position="72"/>
    </location>
</feature>
<keyword evidence="3 10" id="KW-0479">Metal-binding</keyword>
<dbReference type="GO" id="GO:0036220">
    <property type="term" value="F:ITP diphosphatase activity"/>
    <property type="evidence" value="ECO:0007669"/>
    <property type="project" value="UniProtKB-UniRule"/>
</dbReference>
<comment type="subunit">
    <text evidence="2 10">Homodimer.</text>
</comment>
<evidence type="ECO:0000256" key="3">
    <source>
        <dbReference type="ARBA" id="ARBA00022723"/>
    </source>
</evidence>
<dbReference type="SUPFAM" id="SSF52972">
    <property type="entry name" value="ITPase-like"/>
    <property type="match status" value="1"/>
</dbReference>
<keyword evidence="4 10" id="KW-0547">Nucleotide-binding</keyword>
<dbReference type="NCBIfam" id="NF011397">
    <property type="entry name" value="PRK14822.1"/>
    <property type="match status" value="1"/>
</dbReference>
<keyword evidence="6 10" id="KW-0460">Magnesium</keyword>
<evidence type="ECO:0000256" key="11">
    <source>
        <dbReference type="RuleBase" id="RU003781"/>
    </source>
</evidence>
<dbReference type="GO" id="GO:0017111">
    <property type="term" value="F:ribonucleoside triphosphate phosphatase activity"/>
    <property type="evidence" value="ECO:0007669"/>
    <property type="project" value="InterPro"/>
</dbReference>
<feature type="binding site" evidence="10">
    <location>
        <begin position="10"/>
        <end position="15"/>
    </location>
    <ligand>
        <name>substrate</name>
    </ligand>
</feature>
<evidence type="ECO:0000256" key="4">
    <source>
        <dbReference type="ARBA" id="ARBA00022741"/>
    </source>
</evidence>
<dbReference type="GO" id="GO:0009117">
    <property type="term" value="P:nucleotide metabolic process"/>
    <property type="evidence" value="ECO:0007669"/>
    <property type="project" value="UniProtKB-KW"/>
</dbReference>
<dbReference type="HAMAP" id="MF_01405">
    <property type="entry name" value="Non_canon_purine_NTPase"/>
    <property type="match status" value="1"/>
</dbReference>